<keyword evidence="5" id="KW-1185">Reference proteome</keyword>
<dbReference type="PANTHER" id="PTHR24113:SF12">
    <property type="entry name" value="RAN GTPASE-ACTIVATING PROTEIN 1"/>
    <property type="match status" value="1"/>
</dbReference>
<dbReference type="InParanoid" id="T0Q9P6"/>
<dbReference type="GO" id="GO:0006913">
    <property type="term" value="P:nucleocytoplasmic transport"/>
    <property type="evidence" value="ECO:0007669"/>
    <property type="project" value="TreeGrafter"/>
</dbReference>
<dbReference type="AlphaFoldDB" id="T0Q9P6"/>
<evidence type="ECO:0000313" key="4">
    <source>
        <dbReference type="EMBL" id="EQC30205.1"/>
    </source>
</evidence>
<dbReference type="SUPFAM" id="SSF52047">
    <property type="entry name" value="RNI-like"/>
    <property type="match status" value="1"/>
</dbReference>
<dbReference type="GO" id="GO:0005096">
    <property type="term" value="F:GTPase activator activity"/>
    <property type="evidence" value="ECO:0007669"/>
    <property type="project" value="UniProtKB-KW"/>
</dbReference>
<evidence type="ECO:0008006" key="6">
    <source>
        <dbReference type="Google" id="ProtNLM"/>
    </source>
</evidence>
<dbReference type="Gene3D" id="3.80.10.10">
    <property type="entry name" value="Ribonuclease Inhibitor"/>
    <property type="match status" value="2"/>
</dbReference>
<gene>
    <name evidence="4" type="ORF">SDRG_12057</name>
</gene>
<dbReference type="STRING" id="1156394.T0Q9P6"/>
<dbReference type="GO" id="GO:0005829">
    <property type="term" value="C:cytosol"/>
    <property type="evidence" value="ECO:0007669"/>
    <property type="project" value="TreeGrafter"/>
</dbReference>
<dbReference type="Proteomes" id="UP000030762">
    <property type="component" value="Unassembled WGS sequence"/>
</dbReference>
<keyword evidence="1" id="KW-0343">GTPase activation</keyword>
<dbReference type="GO" id="GO:0005634">
    <property type="term" value="C:nucleus"/>
    <property type="evidence" value="ECO:0007669"/>
    <property type="project" value="TreeGrafter"/>
</dbReference>
<name>T0Q9P6_SAPDV</name>
<dbReference type="GO" id="GO:0031267">
    <property type="term" value="F:small GTPase binding"/>
    <property type="evidence" value="ECO:0007669"/>
    <property type="project" value="TreeGrafter"/>
</dbReference>
<keyword evidence="2" id="KW-0433">Leucine-rich repeat</keyword>
<keyword evidence="3" id="KW-0677">Repeat</keyword>
<dbReference type="Pfam" id="PF13516">
    <property type="entry name" value="LRR_6"/>
    <property type="match status" value="1"/>
</dbReference>
<dbReference type="VEuPathDB" id="FungiDB:SDRG_12057"/>
<dbReference type="GO" id="GO:0048471">
    <property type="term" value="C:perinuclear region of cytoplasm"/>
    <property type="evidence" value="ECO:0007669"/>
    <property type="project" value="TreeGrafter"/>
</dbReference>
<reference evidence="4 5" key="1">
    <citation type="submission" date="2012-04" db="EMBL/GenBank/DDBJ databases">
        <title>The Genome Sequence of Saprolegnia declina VS20.</title>
        <authorList>
            <consortium name="The Broad Institute Genome Sequencing Platform"/>
            <person name="Russ C."/>
            <person name="Nusbaum C."/>
            <person name="Tyler B."/>
            <person name="van West P."/>
            <person name="Dieguez-Uribeondo J."/>
            <person name="de Bruijn I."/>
            <person name="Tripathy S."/>
            <person name="Jiang R."/>
            <person name="Young S.K."/>
            <person name="Zeng Q."/>
            <person name="Gargeya S."/>
            <person name="Fitzgerald M."/>
            <person name="Haas B."/>
            <person name="Abouelleil A."/>
            <person name="Alvarado L."/>
            <person name="Arachchi H.M."/>
            <person name="Berlin A."/>
            <person name="Chapman S.B."/>
            <person name="Goldberg J."/>
            <person name="Griggs A."/>
            <person name="Gujja S."/>
            <person name="Hansen M."/>
            <person name="Howarth C."/>
            <person name="Imamovic A."/>
            <person name="Larimer J."/>
            <person name="McCowen C."/>
            <person name="Montmayeur A."/>
            <person name="Murphy C."/>
            <person name="Neiman D."/>
            <person name="Pearson M."/>
            <person name="Priest M."/>
            <person name="Roberts A."/>
            <person name="Saif S."/>
            <person name="Shea T."/>
            <person name="Sisk P."/>
            <person name="Sykes S."/>
            <person name="Wortman J."/>
            <person name="Nusbaum C."/>
            <person name="Birren B."/>
        </authorList>
    </citation>
    <scope>NUCLEOTIDE SEQUENCE [LARGE SCALE GENOMIC DNA]</scope>
    <source>
        <strain evidence="4 5">VS20</strain>
    </source>
</reference>
<evidence type="ECO:0000256" key="2">
    <source>
        <dbReference type="ARBA" id="ARBA00022614"/>
    </source>
</evidence>
<sequence>MDRPIASLQPDCARLILRYMDAPETVVGFLRTLAPHSLDATLAALVELVGFLPLRDVWPALHLRTFMLPRTLDRVVGALPLYDTVHVYDRRHVHAFDARRLVLHPSLEPSTAWPPLEAAATSIVGLECNANTSTPMTFELVLGALATCPRLVSLHLQITTAQSDGVRALLAGLPTTPLLSDVRLHKLEASEVQLLPDTSVQHVASWLGSRHVTRLELRSIDAESPAAAATLSEALLASATIKTLALVNTATFAQALLAANGPLPTTLRHLELGSNQLPVSPTPRFQLLHDTVLTSLDLNGTYLDHDGLQALAALLFSLRHLEALDLSAVLPHSGRMDTAYLAHDNRQSQLLAEILRHLPQLTTLRLARNGVQDADMALLVPALPRCLGVLDVSANQIKNAGLALLRADAMPRLRVLHLKSNAFSNEGARRFSQRLSQWSSLTELSFLGRDMDMYGITMLLTALSTCSQPLMRLDVGGSCCRRANDTTKISEAARRLGLIDRKPVFCKRLRTERLAFSY</sequence>
<dbReference type="GeneID" id="19952784"/>
<protein>
    <recommendedName>
        <fullName evidence="6">F-box domain-containing protein</fullName>
    </recommendedName>
</protein>
<dbReference type="OrthoDB" id="120976at2759"/>
<accession>T0Q9P6</accession>
<dbReference type="SMART" id="SM00368">
    <property type="entry name" value="LRR_RI"/>
    <property type="match status" value="4"/>
</dbReference>
<dbReference type="InterPro" id="IPR032675">
    <property type="entry name" value="LRR_dom_sf"/>
</dbReference>
<organism evidence="4 5">
    <name type="scientific">Saprolegnia diclina (strain VS20)</name>
    <dbReference type="NCBI Taxonomy" id="1156394"/>
    <lineage>
        <taxon>Eukaryota</taxon>
        <taxon>Sar</taxon>
        <taxon>Stramenopiles</taxon>
        <taxon>Oomycota</taxon>
        <taxon>Saprolegniomycetes</taxon>
        <taxon>Saprolegniales</taxon>
        <taxon>Saprolegniaceae</taxon>
        <taxon>Saprolegnia</taxon>
    </lineage>
</organism>
<dbReference type="PANTHER" id="PTHR24113">
    <property type="entry name" value="RAN GTPASE-ACTIVATING PROTEIN 1"/>
    <property type="match status" value="1"/>
</dbReference>
<dbReference type="InterPro" id="IPR027038">
    <property type="entry name" value="RanGap"/>
</dbReference>
<evidence type="ECO:0000256" key="1">
    <source>
        <dbReference type="ARBA" id="ARBA00022468"/>
    </source>
</evidence>
<evidence type="ECO:0000313" key="5">
    <source>
        <dbReference type="Proteomes" id="UP000030762"/>
    </source>
</evidence>
<dbReference type="EMBL" id="JH767177">
    <property type="protein sequence ID" value="EQC30205.1"/>
    <property type="molecule type" value="Genomic_DNA"/>
</dbReference>
<proteinExistence type="predicted"/>
<dbReference type="InterPro" id="IPR001611">
    <property type="entry name" value="Leu-rich_rpt"/>
</dbReference>
<dbReference type="RefSeq" id="XP_008616337.1">
    <property type="nucleotide sequence ID" value="XM_008618115.1"/>
</dbReference>
<evidence type="ECO:0000256" key="3">
    <source>
        <dbReference type="ARBA" id="ARBA00022737"/>
    </source>
</evidence>